<accession>A0A5B7JKS2</accession>
<dbReference type="Proteomes" id="UP000324222">
    <property type="component" value="Unassembled WGS sequence"/>
</dbReference>
<name>A0A5B7JKS2_PORTR</name>
<organism evidence="2 3">
    <name type="scientific">Portunus trituberculatus</name>
    <name type="common">Swimming crab</name>
    <name type="synonym">Neptunus trituberculatus</name>
    <dbReference type="NCBI Taxonomy" id="210409"/>
    <lineage>
        <taxon>Eukaryota</taxon>
        <taxon>Metazoa</taxon>
        <taxon>Ecdysozoa</taxon>
        <taxon>Arthropoda</taxon>
        <taxon>Crustacea</taxon>
        <taxon>Multicrustacea</taxon>
        <taxon>Malacostraca</taxon>
        <taxon>Eumalacostraca</taxon>
        <taxon>Eucarida</taxon>
        <taxon>Decapoda</taxon>
        <taxon>Pleocyemata</taxon>
        <taxon>Brachyura</taxon>
        <taxon>Eubrachyura</taxon>
        <taxon>Portunoidea</taxon>
        <taxon>Portunidae</taxon>
        <taxon>Portuninae</taxon>
        <taxon>Portunus</taxon>
    </lineage>
</organism>
<feature type="region of interest" description="Disordered" evidence="1">
    <location>
        <begin position="1"/>
        <end position="47"/>
    </location>
</feature>
<reference evidence="2 3" key="1">
    <citation type="submission" date="2019-05" db="EMBL/GenBank/DDBJ databases">
        <title>Another draft genome of Portunus trituberculatus and its Hox gene families provides insights of decapod evolution.</title>
        <authorList>
            <person name="Jeong J.-H."/>
            <person name="Song I."/>
            <person name="Kim S."/>
            <person name="Choi T."/>
            <person name="Kim D."/>
            <person name="Ryu S."/>
            <person name="Kim W."/>
        </authorList>
    </citation>
    <scope>NUCLEOTIDE SEQUENCE [LARGE SCALE GENOMIC DNA]</scope>
    <source>
        <tissue evidence="2">Muscle</tissue>
    </source>
</reference>
<sequence>MSSSEEDSECEPSLRSLNTSDDPASSSDNEYFSTSEEEEEGGARPDEEVVATRFMCSTNEVVPAICPKFLHRDSWLMLHQLCM</sequence>
<evidence type="ECO:0000313" key="3">
    <source>
        <dbReference type="Proteomes" id="UP000324222"/>
    </source>
</evidence>
<feature type="compositionally biased region" description="Acidic residues" evidence="1">
    <location>
        <begin position="1"/>
        <end position="10"/>
    </location>
</feature>
<proteinExistence type="predicted"/>
<evidence type="ECO:0000256" key="1">
    <source>
        <dbReference type="SAM" id="MobiDB-lite"/>
    </source>
</evidence>
<dbReference type="AlphaFoldDB" id="A0A5B7JKS2"/>
<dbReference type="EMBL" id="VSRR010107547">
    <property type="protein sequence ID" value="MPC96842.1"/>
    <property type="molecule type" value="Genomic_DNA"/>
</dbReference>
<evidence type="ECO:0000313" key="2">
    <source>
        <dbReference type="EMBL" id="MPC96842.1"/>
    </source>
</evidence>
<comment type="caution">
    <text evidence="2">The sequence shown here is derived from an EMBL/GenBank/DDBJ whole genome shotgun (WGS) entry which is preliminary data.</text>
</comment>
<feature type="compositionally biased region" description="Polar residues" evidence="1">
    <location>
        <begin position="15"/>
        <end position="34"/>
    </location>
</feature>
<gene>
    <name evidence="2" type="ORF">E2C01_092121</name>
</gene>
<keyword evidence="3" id="KW-1185">Reference proteome</keyword>
<protein>
    <submittedName>
        <fullName evidence="2">Uncharacterized protein</fullName>
    </submittedName>
</protein>